<feature type="domain" description="Thioredoxin" evidence="1">
    <location>
        <begin position="1"/>
        <end position="94"/>
    </location>
</feature>
<dbReference type="EMBL" id="WJKJ01000007">
    <property type="protein sequence ID" value="MBD3363620.1"/>
    <property type="molecule type" value="Genomic_DNA"/>
</dbReference>
<feature type="non-terminal residue" evidence="2">
    <location>
        <position position="129"/>
    </location>
</feature>
<gene>
    <name evidence="2" type="ORF">GF359_00230</name>
</gene>
<organism evidence="2 3">
    <name type="scientific">candidate division WOR-3 bacterium</name>
    <dbReference type="NCBI Taxonomy" id="2052148"/>
    <lineage>
        <taxon>Bacteria</taxon>
        <taxon>Bacteria division WOR-3</taxon>
    </lineage>
</organism>
<proteinExistence type="predicted"/>
<dbReference type="InterPro" id="IPR036249">
    <property type="entry name" value="Thioredoxin-like_sf"/>
</dbReference>
<protein>
    <recommendedName>
        <fullName evidence="1">Thioredoxin domain-containing protein</fullName>
    </recommendedName>
</protein>
<dbReference type="Gene3D" id="3.40.30.10">
    <property type="entry name" value="Glutaredoxin"/>
    <property type="match status" value="1"/>
</dbReference>
<dbReference type="PROSITE" id="PS51352">
    <property type="entry name" value="THIOREDOXIN_2"/>
    <property type="match status" value="1"/>
</dbReference>
<evidence type="ECO:0000259" key="1">
    <source>
        <dbReference type="PROSITE" id="PS51352"/>
    </source>
</evidence>
<evidence type="ECO:0000313" key="3">
    <source>
        <dbReference type="Proteomes" id="UP000630660"/>
    </source>
</evidence>
<comment type="caution">
    <text evidence="2">The sequence shown here is derived from an EMBL/GenBank/DDBJ whole genome shotgun (WGS) entry which is preliminary data.</text>
</comment>
<sequence length="129" mass="13666">MVLEFFTATWCPPCATAAAGAVTLHEDHPDELLVVKYHCNDEFSNSAANGRISYYHDGSFGIPEATFDGTIVLSGSGGVSQYESTFQTCKATQSPITLELTRPTTAYNSTSGSLQAVITNTSDESVSGT</sequence>
<dbReference type="AlphaFoldDB" id="A0A9D5K7Q5"/>
<reference evidence="2" key="1">
    <citation type="submission" date="2019-11" db="EMBL/GenBank/DDBJ databases">
        <title>Microbial mats filling the niche in hypersaline microbial mats.</title>
        <authorList>
            <person name="Wong H.L."/>
            <person name="Macleod F.I."/>
            <person name="White R.A. III"/>
            <person name="Burns B.P."/>
        </authorList>
    </citation>
    <scope>NUCLEOTIDE SEQUENCE</scope>
    <source>
        <strain evidence="2">Bin_327</strain>
    </source>
</reference>
<accession>A0A9D5K7Q5</accession>
<dbReference type="SUPFAM" id="SSF52833">
    <property type="entry name" value="Thioredoxin-like"/>
    <property type="match status" value="1"/>
</dbReference>
<dbReference type="InterPro" id="IPR013766">
    <property type="entry name" value="Thioredoxin_domain"/>
</dbReference>
<name>A0A9D5K7Q5_UNCW3</name>
<dbReference type="Proteomes" id="UP000630660">
    <property type="component" value="Unassembled WGS sequence"/>
</dbReference>
<evidence type="ECO:0000313" key="2">
    <source>
        <dbReference type="EMBL" id="MBD3363620.1"/>
    </source>
</evidence>